<dbReference type="Gene3D" id="1.10.510.10">
    <property type="entry name" value="Transferase(Phosphotransferase) domain 1"/>
    <property type="match status" value="1"/>
</dbReference>
<gene>
    <name evidence="8" type="ORF">TIFTF001_018016</name>
</gene>
<dbReference type="Gene3D" id="3.30.200.20">
    <property type="entry name" value="Phosphorylase Kinase, domain 1"/>
    <property type="match status" value="1"/>
</dbReference>
<keyword evidence="9" id="KW-1185">Reference proteome</keyword>
<dbReference type="InterPro" id="IPR000719">
    <property type="entry name" value="Prot_kinase_dom"/>
</dbReference>
<reference evidence="8" key="1">
    <citation type="submission" date="2023-07" db="EMBL/GenBank/DDBJ databases">
        <title>draft genome sequence of fig (Ficus carica).</title>
        <authorList>
            <person name="Takahashi T."/>
            <person name="Nishimura K."/>
        </authorList>
    </citation>
    <scope>NUCLEOTIDE SEQUENCE</scope>
</reference>
<keyword evidence="1" id="KW-0808">Transferase</keyword>
<evidence type="ECO:0000259" key="7">
    <source>
        <dbReference type="PROSITE" id="PS50011"/>
    </source>
</evidence>
<keyword evidence="4" id="KW-0067">ATP-binding</keyword>
<dbReference type="InterPro" id="IPR008271">
    <property type="entry name" value="Ser/Thr_kinase_AS"/>
</dbReference>
<evidence type="ECO:0000256" key="4">
    <source>
        <dbReference type="ARBA" id="ARBA00022840"/>
    </source>
</evidence>
<dbReference type="InterPro" id="IPR051681">
    <property type="entry name" value="Ser/Thr_Kinases-Pseudokinases"/>
</dbReference>
<evidence type="ECO:0000256" key="5">
    <source>
        <dbReference type="ARBA" id="ARBA00047899"/>
    </source>
</evidence>
<dbReference type="Proteomes" id="UP001187192">
    <property type="component" value="Unassembled WGS sequence"/>
</dbReference>
<feature type="domain" description="Protein kinase" evidence="7">
    <location>
        <begin position="90"/>
        <end position="371"/>
    </location>
</feature>
<evidence type="ECO:0000256" key="2">
    <source>
        <dbReference type="ARBA" id="ARBA00022741"/>
    </source>
</evidence>
<dbReference type="PROSITE" id="PS00108">
    <property type="entry name" value="PROTEIN_KINASE_ST"/>
    <property type="match status" value="1"/>
</dbReference>
<dbReference type="AlphaFoldDB" id="A0AA88AM90"/>
<dbReference type="PROSITE" id="PS50011">
    <property type="entry name" value="PROTEIN_KINASE_DOM"/>
    <property type="match status" value="1"/>
</dbReference>
<comment type="caution">
    <text evidence="8">The sequence shown here is derived from an EMBL/GenBank/DDBJ whole genome shotgun (WGS) entry which is preliminary data.</text>
</comment>
<keyword evidence="2" id="KW-0547">Nucleotide-binding</keyword>
<protein>
    <recommendedName>
        <fullName evidence="7">Protein kinase domain-containing protein</fullName>
    </recommendedName>
</protein>
<dbReference type="InterPro" id="IPR001245">
    <property type="entry name" value="Ser-Thr/Tyr_kinase_cat_dom"/>
</dbReference>
<dbReference type="CDD" id="cd13999">
    <property type="entry name" value="STKc_MAP3K-like"/>
    <property type="match status" value="1"/>
</dbReference>
<dbReference type="SUPFAM" id="SSF56112">
    <property type="entry name" value="Protein kinase-like (PK-like)"/>
    <property type="match status" value="1"/>
</dbReference>
<name>A0AA88AM90_FICCA</name>
<comment type="catalytic activity">
    <reaction evidence="5">
        <text>L-threonyl-[protein] + ATP = O-phospho-L-threonyl-[protein] + ADP + H(+)</text>
        <dbReference type="Rhea" id="RHEA:46608"/>
        <dbReference type="Rhea" id="RHEA-COMP:11060"/>
        <dbReference type="Rhea" id="RHEA-COMP:11605"/>
        <dbReference type="ChEBI" id="CHEBI:15378"/>
        <dbReference type="ChEBI" id="CHEBI:30013"/>
        <dbReference type="ChEBI" id="CHEBI:30616"/>
        <dbReference type="ChEBI" id="CHEBI:61977"/>
        <dbReference type="ChEBI" id="CHEBI:456216"/>
        <dbReference type="EC" id="2.7.11.1"/>
    </reaction>
</comment>
<organism evidence="8 9">
    <name type="scientific">Ficus carica</name>
    <name type="common">Common fig</name>
    <dbReference type="NCBI Taxonomy" id="3494"/>
    <lineage>
        <taxon>Eukaryota</taxon>
        <taxon>Viridiplantae</taxon>
        <taxon>Streptophyta</taxon>
        <taxon>Embryophyta</taxon>
        <taxon>Tracheophyta</taxon>
        <taxon>Spermatophyta</taxon>
        <taxon>Magnoliopsida</taxon>
        <taxon>eudicotyledons</taxon>
        <taxon>Gunneridae</taxon>
        <taxon>Pentapetalae</taxon>
        <taxon>rosids</taxon>
        <taxon>fabids</taxon>
        <taxon>Rosales</taxon>
        <taxon>Moraceae</taxon>
        <taxon>Ficeae</taxon>
        <taxon>Ficus</taxon>
    </lineage>
</organism>
<evidence type="ECO:0000256" key="6">
    <source>
        <dbReference type="ARBA" id="ARBA00048679"/>
    </source>
</evidence>
<evidence type="ECO:0000256" key="3">
    <source>
        <dbReference type="ARBA" id="ARBA00022777"/>
    </source>
</evidence>
<dbReference type="GO" id="GO:0004674">
    <property type="term" value="F:protein serine/threonine kinase activity"/>
    <property type="evidence" value="ECO:0007669"/>
    <property type="project" value="UniProtKB-EC"/>
</dbReference>
<dbReference type="FunFam" id="3.30.200.20:FF:000034">
    <property type="entry name" value="Kinase suppressor of Ras 1"/>
    <property type="match status" value="1"/>
</dbReference>
<dbReference type="EMBL" id="BTGU01000029">
    <property type="protein sequence ID" value="GMN48838.1"/>
    <property type="molecule type" value="Genomic_DNA"/>
</dbReference>
<proteinExistence type="predicted"/>
<keyword evidence="3" id="KW-0418">Kinase</keyword>
<dbReference type="PANTHER" id="PTHR44329">
    <property type="entry name" value="SERINE/THREONINE-PROTEIN KINASE TNNI3K-RELATED"/>
    <property type="match status" value="1"/>
</dbReference>
<dbReference type="PANTHER" id="PTHR44329:SF271">
    <property type="entry name" value="ATMRK1"/>
    <property type="match status" value="1"/>
</dbReference>
<dbReference type="GO" id="GO:0005524">
    <property type="term" value="F:ATP binding"/>
    <property type="evidence" value="ECO:0007669"/>
    <property type="project" value="UniProtKB-KW"/>
</dbReference>
<evidence type="ECO:0000313" key="9">
    <source>
        <dbReference type="Proteomes" id="UP001187192"/>
    </source>
</evidence>
<dbReference type="SMART" id="SM00220">
    <property type="entry name" value="S_TKc"/>
    <property type="match status" value="1"/>
</dbReference>
<dbReference type="PRINTS" id="PR00109">
    <property type="entry name" value="TYRKINASE"/>
</dbReference>
<dbReference type="GO" id="GO:0005886">
    <property type="term" value="C:plasma membrane"/>
    <property type="evidence" value="ECO:0007669"/>
    <property type="project" value="TreeGrafter"/>
</dbReference>
<evidence type="ECO:0000256" key="1">
    <source>
        <dbReference type="ARBA" id="ARBA00022679"/>
    </source>
</evidence>
<accession>A0AA88AM90</accession>
<evidence type="ECO:0000313" key="8">
    <source>
        <dbReference type="EMBL" id="GMN48838.1"/>
    </source>
</evidence>
<comment type="catalytic activity">
    <reaction evidence="6">
        <text>L-seryl-[protein] + ATP = O-phospho-L-seryl-[protein] + ADP + H(+)</text>
        <dbReference type="Rhea" id="RHEA:17989"/>
        <dbReference type="Rhea" id="RHEA-COMP:9863"/>
        <dbReference type="Rhea" id="RHEA-COMP:11604"/>
        <dbReference type="ChEBI" id="CHEBI:15378"/>
        <dbReference type="ChEBI" id="CHEBI:29999"/>
        <dbReference type="ChEBI" id="CHEBI:30616"/>
        <dbReference type="ChEBI" id="CHEBI:83421"/>
        <dbReference type="ChEBI" id="CHEBI:456216"/>
        <dbReference type="EC" id="2.7.11.1"/>
    </reaction>
</comment>
<dbReference type="Pfam" id="PF07714">
    <property type="entry name" value="PK_Tyr_Ser-Thr"/>
    <property type="match status" value="1"/>
</dbReference>
<sequence>MDSRKGDIGNSTTTTTTTTRAFDNIKPKITKEKSLASKVMDVGSISDRKLYLRADKIDWKTLEDVESVKKQIRRLWIDKKEEWEIDSSKLDLRYVIAKGTYATIYRGVYGDQDVAVKILDLGEDSISSPAEAADIRASFGQEVSVWHKLDHPNVTKFIGASMTHSDVKIPSKNPENGGLSLISSKACCVVVEYLQGGTLKNYLIKKRRQKLPLKTVVELALDLARGLSYLHSKKIVHRDIKTENILLDSHRTLKIADFGVARVEAENPQDMTGETGTVRYMAPEVIDGKPYNRKCDVYSFGICLWEIYCCEMPYGDLPFIDVSTGVVQKNLRPKIPKCCPRSFAAFMKKCWDANPEKRPEMDEVVRMLEAVDTSKGGGMIAENKASPGCFCFLTPRGP</sequence>
<dbReference type="InterPro" id="IPR011009">
    <property type="entry name" value="Kinase-like_dom_sf"/>
</dbReference>